<name>A0ABY6BND4_9GAMM</name>
<evidence type="ECO:0000313" key="2">
    <source>
        <dbReference type="Proteomes" id="UP001064632"/>
    </source>
</evidence>
<proteinExistence type="predicted"/>
<reference evidence="1" key="1">
    <citation type="submission" date="2022-09" db="EMBL/GenBank/DDBJ databases">
        <title>Tahibacter sp. nov., isolated from a fresh water.</title>
        <authorList>
            <person name="Baek J.H."/>
            <person name="Lee J.K."/>
            <person name="Kim J.M."/>
            <person name="Jeon C.O."/>
        </authorList>
    </citation>
    <scope>NUCLEOTIDE SEQUENCE</scope>
    <source>
        <strain evidence="1">W38</strain>
    </source>
</reference>
<evidence type="ECO:0008006" key="3">
    <source>
        <dbReference type="Google" id="ProtNLM"/>
    </source>
</evidence>
<dbReference type="RefSeq" id="WP_261696847.1">
    <property type="nucleotide sequence ID" value="NZ_CP104694.1"/>
</dbReference>
<keyword evidence="2" id="KW-1185">Reference proteome</keyword>
<sequence length="155" mass="16553">MTPSQPVSREASFTLDMSLHRAMHCFTAEGERAWAPGWDPQFLSGSGEVGSVFRTVNEHAATIWIVVDFDAAAGVARYARVADGSHAGTIEVRGKALTAACTEITVRYTLTPTSPAGEQLVDELLSPQGYAAFIGGWKALIDRAPPCEDGLDDGR</sequence>
<organism evidence="1 2">
    <name type="scientific">Tahibacter amnicola</name>
    <dbReference type="NCBI Taxonomy" id="2976241"/>
    <lineage>
        <taxon>Bacteria</taxon>
        <taxon>Pseudomonadati</taxon>
        <taxon>Pseudomonadota</taxon>
        <taxon>Gammaproteobacteria</taxon>
        <taxon>Lysobacterales</taxon>
        <taxon>Rhodanobacteraceae</taxon>
        <taxon>Tahibacter</taxon>
    </lineage>
</organism>
<evidence type="ECO:0000313" key="1">
    <source>
        <dbReference type="EMBL" id="UXI69895.1"/>
    </source>
</evidence>
<dbReference type="Proteomes" id="UP001064632">
    <property type="component" value="Chromosome"/>
</dbReference>
<accession>A0ABY6BND4</accession>
<gene>
    <name evidence="1" type="ORF">N4264_09790</name>
</gene>
<protein>
    <recommendedName>
        <fullName evidence="3">Polyketide cyclase/dehydrase/lipid transport protein</fullName>
    </recommendedName>
</protein>
<dbReference type="EMBL" id="CP104694">
    <property type="protein sequence ID" value="UXI69895.1"/>
    <property type="molecule type" value="Genomic_DNA"/>
</dbReference>